<name>A0AAV2QY61_MEGNR</name>
<feature type="compositionally biased region" description="Low complexity" evidence="1">
    <location>
        <begin position="525"/>
        <end position="536"/>
    </location>
</feature>
<reference evidence="2 3" key="1">
    <citation type="submission" date="2024-05" db="EMBL/GenBank/DDBJ databases">
        <authorList>
            <person name="Wallberg A."/>
        </authorList>
    </citation>
    <scope>NUCLEOTIDE SEQUENCE [LARGE SCALE GENOMIC DNA]</scope>
</reference>
<gene>
    <name evidence="2" type="ORF">MNOR_LOCUS17313</name>
</gene>
<feature type="non-terminal residue" evidence="2">
    <location>
        <position position="1"/>
    </location>
</feature>
<dbReference type="EMBL" id="CAXKWB010011837">
    <property type="protein sequence ID" value="CAL4102422.1"/>
    <property type="molecule type" value="Genomic_DNA"/>
</dbReference>
<feature type="region of interest" description="Disordered" evidence="1">
    <location>
        <begin position="512"/>
        <end position="541"/>
    </location>
</feature>
<evidence type="ECO:0000256" key="1">
    <source>
        <dbReference type="SAM" id="MobiDB-lite"/>
    </source>
</evidence>
<dbReference type="AlphaFoldDB" id="A0AAV2QY61"/>
<dbReference type="Proteomes" id="UP001497623">
    <property type="component" value="Unassembled WGS sequence"/>
</dbReference>
<proteinExistence type="predicted"/>
<protein>
    <recommendedName>
        <fullName evidence="4">ZAD domain-containing protein</fullName>
    </recommendedName>
</protein>
<feature type="compositionally biased region" description="Basic and acidic residues" evidence="1">
    <location>
        <begin position="512"/>
        <end position="524"/>
    </location>
</feature>
<sequence length="628" mass="71569">RFISNFKCQRCQSLGSYIITKELFQRSDLSLNITYQCQNCSMSLTLRESNLIEVETPGCMSKSISHNLIQLAHAAMEIGLSYSQIETLLQSLGIPSPTLSIWKTSIEIASESVSDPLYSKQGNGVEQIYTEVESHNLSAIKTEEPGAVDSFNESNLIMIKEEPPEIDVKKELPDQNDDELFMEYNCEVIVPDVDHTRASKSIDQQGLSGVVNAVNMKGSLIRNTETIYIEERNSGKYASKKHSSEDEISCQWNVSEVPQKKNLKKRHIMTPKRYRDDFYCEDYRRKSSIKFVNKKRFKNRYASKKNLETDEHLASCFKAGKIIENNFDSDSENKEGSICNVEIIEKSNFNGFKITCALCGGYKYSNRNHYLFSLIPEFESITVKVALQILNLPVTEPKCKEICAPCFNYICSKFKFTLRHKIAEQKNIDIAEVKLSKIKVRMFEHLDKKVNRPEKNKSSNITTSSALNSNMQIQKVVKLNSANEEKLKAEQTKIGISEVKLSKLRVGIFDHLDERNNKPDKNKSSNETTSLTSNSKMHSQRVLKLNPANEVKLKRKKYLTKKMSESLNQQMMKYTYLTNGLKTDAISSHPMVQLMDVSLILPSEAFKGASVSVNRKSDILKFCKRISK</sequence>
<evidence type="ECO:0008006" key="4">
    <source>
        <dbReference type="Google" id="ProtNLM"/>
    </source>
</evidence>
<evidence type="ECO:0000313" key="3">
    <source>
        <dbReference type="Proteomes" id="UP001497623"/>
    </source>
</evidence>
<evidence type="ECO:0000313" key="2">
    <source>
        <dbReference type="EMBL" id="CAL4102422.1"/>
    </source>
</evidence>
<comment type="caution">
    <text evidence="2">The sequence shown here is derived from an EMBL/GenBank/DDBJ whole genome shotgun (WGS) entry which is preliminary data.</text>
</comment>
<keyword evidence="3" id="KW-1185">Reference proteome</keyword>
<accession>A0AAV2QY61</accession>
<organism evidence="2 3">
    <name type="scientific">Meganyctiphanes norvegica</name>
    <name type="common">Northern krill</name>
    <name type="synonym">Thysanopoda norvegica</name>
    <dbReference type="NCBI Taxonomy" id="48144"/>
    <lineage>
        <taxon>Eukaryota</taxon>
        <taxon>Metazoa</taxon>
        <taxon>Ecdysozoa</taxon>
        <taxon>Arthropoda</taxon>
        <taxon>Crustacea</taxon>
        <taxon>Multicrustacea</taxon>
        <taxon>Malacostraca</taxon>
        <taxon>Eumalacostraca</taxon>
        <taxon>Eucarida</taxon>
        <taxon>Euphausiacea</taxon>
        <taxon>Euphausiidae</taxon>
        <taxon>Meganyctiphanes</taxon>
    </lineage>
</organism>